<dbReference type="SUPFAM" id="SSF101904">
    <property type="entry name" value="GyrA/ParC C-terminal domain-like"/>
    <property type="match status" value="2"/>
</dbReference>
<feature type="domain" description="Topo IIA-type catalytic" evidence="9">
    <location>
        <begin position="40"/>
        <end position="513"/>
    </location>
</feature>
<evidence type="ECO:0000256" key="7">
    <source>
        <dbReference type="PROSITE-ProRule" id="PRU01384"/>
    </source>
</evidence>
<evidence type="ECO:0000256" key="1">
    <source>
        <dbReference type="ARBA" id="ARBA00000185"/>
    </source>
</evidence>
<dbReference type="Pfam" id="PF03989">
    <property type="entry name" value="DNA_gyraseA_C"/>
    <property type="match status" value="6"/>
</dbReference>
<dbReference type="InterPro" id="IPR050220">
    <property type="entry name" value="Type_II_DNA_Topoisomerases"/>
</dbReference>
<dbReference type="GO" id="GO:0003677">
    <property type="term" value="F:DNA binding"/>
    <property type="evidence" value="ECO:0007669"/>
    <property type="project" value="UniProtKB-UniRule"/>
</dbReference>
<keyword evidence="4 7" id="KW-0799">Topoisomerase</keyword>
<name>A0A6I6F443_9CLOT</name>
<comment type="catalytic activity">
    <reaction evidence="1 7">
        <text>ATP-dependent breakage, passage and rejoining of double-stranded DNA.</text>
        <dbReference type="EC" id="5.6.2.2"/>
    </reaction>
</comment>
<dbReference type="GO" id="GO:0009330">
    <property type="term" value="C:DNA topoisomerase type II (double strand cut, ATP-hydrolyzing) complex"/>
    <property type="evidence" value="ECO:0007669"/>
    <property type="project" value="TreeGrafter"/>
</dbReference>
<dbReference type="PANTHER" id="PTHR43493:SF5">
    <property type="entry name" value="DNA GYRASE SUBUNIT A, CHLOROPLASTIC_MITOCHONDRIAL"/>
    <property type="match status" value="1"/>
</dbReference>
<dbReference type="Gene3D" id="3.90.199.10">
    <property type="entry name" value="Topoisomerase II, domain 5"/>
    <property type="match status" value="1"/>
</dbReference>
<dbReference type="GO" id="GO:0005737">
    <property type="term" value="C:cytoplasm"/>
    <property type="evidence" value="ECO:0007669"/>
    <property type="project" value="TreeGrafter"/>
</dbReference>
<dbReference type="FunFam" id="3.90.199.10:FF:000001">
    <property type="entry name" value="DNA gyrase subunit A"/>
    <property type="match status" value="1"/>
</dbReference>
<dbReference type="InterPro" id="IPR002205">
    <property type="entry name" value="Topo_IIA_dom_A"/>
</dbReference>
<dbReference type="FunFam" id="1.10.268.10:FF:000001">
    <property type="entry name" value="DNA gyrase subunit A"/>
    <property type="match status" value="1"/>
</dbReference>
<feature type="active site" description="O-(5'-phospho-DNA)-tyrosine intermediate" evidence="7">
    <location>
        <position position="128"/>
    </location>
</feature>
<organism evidence="10 11">
    <name type="scientific">Clostridium bovifaecis</name>
    <dbReference type="NCBI Taxonomy" id="2184719"/>
    <lineage>
        <taxon>Bacteria</taxon>
        <taxon>Bacillati</taxon>
        <taxon>Bacillota</taxon>
        <taxon>Clostridia</taxon>
        <taxon>Eubacteriales</taxon>
        <taxon>Clostridiaceae</taxon>
        <taxon>Clostridium</taxon>
    </lineage>
</organism>
<proteinExistence type="inferred from homology"/>
<comment type="similarity">
    <text evidence="2">Belongs to the type II topoisomerase GyrA/ParC subunit family.</text>
</comment>
<dbReference type="Gene3D" id="2.120.10.90">
    <property type="entry name" value="DNA gyrase/topoisomerase IV, subunit A, C-terminal"/>
    <property type="match status" value="2"/>
</dbReference>
<evidence type="ECO:0000256" key="3">
    <source>
        <dbReference type="ARBA" id="ARBA00012895"/>
    </source>
</evidence>
<dbReference type="Gene3D" id="3.30.1360.40">
    <property type="match status" value="1"/>
</dbReference>
<evidence type="ECO:0000313" key="10">
    <source>
        <dbReference type="EMBL" id="QGU95327.1"/>
    </source>
</evidence>
<keyword evidence="11" id="KW-1185">Reference proteome</keyword>
<dbReference type="GO" id="GO:0005524">
    <property type="term" value="F:ATP binding"/>
    <property type="evidence" value="ECO:0007669"/>
    <property type="project" value="InterPro"/>
</dbReference>
<dbReference type="Gene3D" id="1.10.268.10">
    <property type="entry name" value="Topoisomerase, domain 3"/>
    <property type="match status" value="1"/>
</dbReference>
<dbReference type="InterPro" id="IPR006691">
    <property type="entry name" value="GyrA/parC_rep"/>
</dbReference>
<accession>A0A6I6F443</accession>
<dbReference type="NCBIfam" id="NF010586">
    <property type="entry name" value="PRK13979.1"/>
    <property type="match status" value="1"/>
</dbReference>
<dbReference type="GO" id="GO:0034335">
    <property type="term" value="F:DNA negative supercoiling activity"/>
    <property type="evidence" value="ECO:0007669"/>
    <property type="project" value="UniProtKB-ARBA"/>
</dbReference>
<gene>
    <name evidence="10" type="ORF">GOM49_09700</name>
</gene>
<dbReference type="InterPro" id="IPR013757">
    <property type="entry name" value="Topo_IIA_A_a_sf"/>
</dbReference>
<dbReference type="GO" id="GO:0006265">
    <property type="term" value="P:DNA topological change"/>
    <property type="evidence" value="ECO:0007669"/>
    <property type="project" value="UniProtKB-UniRule"/>
</dbReference>
<dbReference type="AlphaFoldDB" id="A0A6I6F443"/>
<dbReference type="InterPro" id="IPR013760">
    <property type="entry name" value="Topo_IIA-like_dom_sf"/>
</dbReference>
<dbReference type="PANTHER" id="PTHR43493">
    <property type="entry name" value="DNA GYRASE/TOPOISOMERASE SUBUNIT A"/>
    <property type="match status" value="1"/>
</dbReference>
<dbReference type="Pfam" id="PF00521">
    <property type="entry name" value="DNA_topoisoIV"/>
    <property type="match status" value="1"/>
</dbReference>
<sequence length="970" mass="110568">MAKKNIEIPIDNNIIKAPLSEVMPDNYLPYAVEVAKERALPDVRDGLKPVHRRILYGAYKLKATPDKPYYKSARIVGDILGKYHPHGDTSVYDAMVILAQDFTTRVPLIDGHGNWGSLDGDSAAAMRYTEARLTNAAMEMLRDIDKEVVDMVSNYSDTELEPKVLPARFPNLLVNGVFGIAVGLATNIPPHNLGETIDAAIAYIDKNDVTTEELMKYIKGPDLPTGGIVIGQKALLAAYETGEGKVTLRAKTSIEKLENDRYGIIISEFPYRKNKAKMLQIISEMTADKKHSKALEFITDIRDESDRNGVRAVIEFRKTADKDTVEKVLKYLFKKTELQCNISFNMVAIADGKPETLSLKNILGHYVKHQKEVITKRSERELEIAKNRFHIMEGFIRAIDIIDDIIATIRTSKSKKDSEQNIISKFGFTEAQAQAIVELMLYRLSGLEIKTFEKEYKALQRQIKSLEKILSSENELFKVVKKELIEIKEKYGDKRRTKIVQDDEEAKIDLEDIIVEEDIIITFSNEGYIKRVGDKYYNRINPSVEDIEYREGDFNRYLITSNTKETLMIFTDHGNLYQLKCINLPDMKWKEKGERLDNLIKTLELEKEKIIEIFPISQLDANKNFIFFTNRGVIKKSSLDKFETSYSKLLAIKLKENERLINIQLEDKDRVEKHIKVKTKIGLEFTVEEPRIENSDRNITGVPIFNVSKEDEVVSINYVDEFNTKSMVVNIDKNGHIKISNRRAYKSSMGCFTNSLSRLLIFGSRGNVYSIPSCMLENIDGNGLNLNKVVDEFSADEEKIINIFSIINFDTNSSLYFFSKYGYVKKTPLNEFQGDYTVVKGYKLKNEDDSLVNVKLSDDSISKDVLLITKEAMGIRFESDSINPMGKLATGVTGISLKENDEVIFSEFIESKDIKDEIALDGENIDSIYLVSKNKLEENIVLKDIKLQNRAGRGKKLLTLDINDYIIEVR</sequence>
<evidence type="ECO:0000313" key="11">
    <source>
        <dbReference type="Proteomes" id="UP000422764"/>
    </source>
</evidence>
<dbReference type="SMART" id="SM00434">
    <property type="entry name" value="TOP4c"/>
    <property type="match status" value="1"/>
</dbReference>
<reference evidence="10 11" key="1">
    <citation type="submission" date="2019-12" db="EMBL/GenBank/DDBJ databases">
        <title>Genome sequenceing of Clostridium bovifaecis.</title>
        <authorList>
            <person name="Yao Y."/>
        </authorList>
    </citation>
    <scope>NUCLEOTIDE SEQUENCE [LARGE SCALE GENOMIC DNA]</scope>
    <source>
        <strain evidence="10 11">BXX</strain>
    </source>
</reference>
<dbReference type="CDD" id="cd00187">
    <property type="entry name" value="TOP4c"/>
    <property type="match status" value="1"/>
</dbReference>
<evidence type="ECO:0000259" key="9">
    <source>
        <dbReference type="PROSITE" id="PS52040"/>
    </source>
</evidence>
<dbReference type="NCBIfam" id="NF004044">
    <property type="entry name" value="PRK05561.1"/>
    <property type="match status" value="1"/>
</dbReference>
<dbReference type="InterPro" id="IPR035516">
    <property type="entry name" value="Gyrase/topoIV_suA_C"/>
</dbReference>
<evidence type="ECO:0000256" key="6">
    <source>
        <dbReference type="ARBA" id="ARBA00023235"/>
    </source>
</evidence>
<dbReference type="EMBL" id="CP046522">
    <property type="protein sequence ID" value="QGU95327.1"/>
    <property type="molecule type" value="Genomic_DNA"/>
</dbReference>
<keyword evidence="5 7" id="KW-0238">DNA-binding</keyword>
<evidence type="ECO:0000256" key="2">
    <source>
        <dbReference type="ARBA" id="ARBA00008263"/>
    </source>
</evidence>
<protein>
    <recommendedName>
        <fullName evidence="3">DNA topoisomerase (ATP-hydrolyzing)</fullName>
        <ecNumber evidence="3">5.6.2.2</ecNumber>
    </recommendedName>
</protein>
<dbReference type="EC" id="5.6.2.2" evidence="3"/>
<keyword evidence="6 7" id="KW-0413">Isomerase</keyword>
<dbReference type="Proteomes" id="UP000422764">
    <property type="component" value="Chromosome"/>
</dbReference>
<keyword evidence="8" id="KW-0175">Coiled coil</keyword>
<evidence type="ECO:0000256" key="8">
    <source>
        <dbReference type="SAM" id="Coils"/>
    </source>
</evidence>
<dbReference type="InterPro" id="IPR013758">
    <property type="entry name" value="Topo_IIA_A/C_ab"/>
</dbReference>
<dbReference type="PROSITE" id="PS52040">
    <property type="entry name" value="TOPO_IIA"/>
    <property type="match status" value="1"/>
</dbReference>
<dbReference type="SUPFAM" id="SSF56719">
    <property type="entry name" value="Type II DNA topoisomerase"/>
    <property type="match status" value="1"/>
</dbReference>
<evidence type="ECO:0000256" key="4">
    <source>
        <dbReference type="ARBA" id="ARBA00023029"/>
    </source>
</evidence>
<feature type="coiled-coil region" evidence="8">
    <location>
        <begin position="449"/>
        <end position="476"/>
    </location>
</feature>
<evidence type="ECO:0000256" key="5">
    <source>
        <dbReference type="ARBA" id="ARBA00023125"/>
    </source>
</evidence>